<dbReference type="Proteomes" id="UP001190700">
    <property type="component" value="Unassembled WGS sequence"/>
</dbReference>
<proteinExistence type="predicted"/>
<organism evidence="2 3">
    <name type="scientific">Cymbomonas tetramitiformis</name>
    <dbReference type="NCBI Taxonomy" id="36881"/>
    <lineage>
        <taxon>Eukaryota</taxon>
        <taxon>Viridiplantae</taxon>
        <taxon>Chlorophyta</taxon>
        <taxon>Pyramimonadophyceae</taxon>
        <taxon>Pyramimonadales</taxon>
        <taxon>Pyramimonadaceae</taxon>
        <taxon>Cymbomonas</taxon>
    </lineage>
</organism>
<accession>A0AAE0GVQ4</accession>
<dbReference type="EMBL" id="LGRX02001980">
    <property type="protein sequence ID" value="KAK3285057.1"/>
    <property type="molecule type" value="Genomic_DNA"/>
</dbReference>
<sequence length="351" mass="38998">MAERMDTDEDSKRKRVVRDNPESEPGQQEEEDNNGGVTGITVTPDKESDFTVVGGRGAAGARKHKAGERSPGAPKTPIWTKLGGVLSKIEEHCQVNPTEDPITALEEALEERPWDPRTETTHVSRGSLLESTWGDVVEGEREITLFIAGAALSWTNRHDVWPVAETGYMATVGPTNASPQEIAEFLQYANSILGEVLGEKDTSHVILQGSLAPRIEWAGEKARHTHISFLLAKAVVAFLHCSVTWVPLRCLPTGNDYFQDGDLVLPRVRFFDDRRLQAATVGGDQRRVVAFSCNFIGRDVGQFAEVCHAFNRRNHDMLETVEKGRNKKPYWTGRTTGPQPTENMPYPIVWI</sequence>
<name>A0AAE0GVQ4_9CHLO</name>
<reference evidence="2 3" key="1">
    <citation type="journal article" date="2015" name="Genome Biol. Evol.">
        <title>Comparative Genomics of a Bacterivorous Green Alga Reveals Evolutionary Causalities and Consequences of Phago-Mixotrophic Mode of Nutrition.</title>
        <authorList>
            <person name="Burns J.A."/>
            <person name="Paasch A."/>
            <person name="Narechania A."/>
            <person name="Kim E."/>
        </authorList>
    </citation>
    <scope>NUCLEOTIDE SEQUENCE [LARGE SCALE GENOMIC DNA]</scope>
    <source>
        <strain evidence="2 3">PLY_AMNH</strain>
    </source>
</reference>
<evidence type="ECO:0000313" key="3">
    <source>
        <dbReference type="Proteomes" id="UP001190700"/>
    </source>
</evidence>
<evidence type="ECO:0000256" key="1">
    <source>
        <dbReference type="SAM" id="MobiDB-lite"/>
    </source>
</evidence>
<dbReference type="AlphaFoldDB" id="A0AAE0GVQ4"/>
<keyword evidence="3" id="KW-1185">Reference proteome</keyword>
<protein>
    <submittedName>
        <fullName evidence="2">Uncharacterized protein</fullName>
    </submittedName>
</protein>
<comment type="caution">
    <text evidence="2">The sequence shown here is derived from an EMBL/GenBank/DDBJ whole genome shotgun (WGS) entry which is preliminary data.</text>
</comment>
<gene>
    <name evidence="2" type="ORF">CYMTET_7310</name>
</gene>
<evidence type="ECO:0000313" key="2">
    <source>
        <dbReference type="EMBL" id="KAK3285057.1"/>
    </source>
</evidence>
<feature type="region of interest" description="Disordered" evidence="1">
    <location>
        <begin position="1"/>
        <end position="79"/>
    </location>
</feature>